<reference evidence="6 7" key="1">
    <citation type="submission" date="2013-07" db="EMBL/GenBank/DDBJ databases">
        <title>Genome of Archaeoglobus fulgidus.</title>
        <authorList>
            <person name="Fiebig A."/>
            <person name="Birkeland N.-K."/>
        </authorList>
    </citation>
    <scope>NUCLEOTIDE SEQUENCE [LARGE SCALE GENOMIC DNA]</scope>
    <source>
        <strain evidence="6 7">DSM 8774</strain>
    </source>
</reference>
<evidence type="ECO:0000256" key="4">
    <source>
        <dbReference type="PROSITE-ProRule" id="PRU00409"/>
    </source>
</evidence>
<dbReference type="Proteomes" id="UP000028501">
    <property type="component" value="Chromosome"/>
</dbReference>
<evidence type="ECO:0000256" key="3">
    <source>
        <dbReference type="ARBA" id="ARBA00022840"/>
    </source>
</evidence>
<dbReference type="KEGG" id="afg:AFULGI_00025510"/>
<feature type="domain" description="ATP-grasp" evidence="5">
    <location>
        <begin position="78"/>
        <end position="268"/>
    </location>
</feature>
<dbReference type="InterPro" id="IPR003806">
    <property type="entry name" value="ATP-grasp_PylC-type"/>
</dbReference>
<dbReference type="GO" id="GO:0005524">
    <property type="term" value="F:ATP binding"/>
    <property type="evidence" value="ECO:0007669"/>
    <property type="project" value="UniProtKB-UniRule"/>
</dbReference>
<keyword evidence="1 6" id="KW-0436">Ligase</keyword>
<evidence type="ECO:0000313" key="6">
    <source>
        <dbReference type="EMBL" id="AIG99264.1"/>
    </source>
</evidence>
<keyword evidence="2 4" id="KW-0547">Nucleotide-binding</keyword>
<dbReference type="InterPro" id="IPR011761">
    <property type="entry name" value="ATP-grasp"/>
</dbReference>
<dbReference type="PIRSF" id="PIRSF016817">
    <property type="entry name" value="UCP016817_carboligase"/>
    <property type="match status" value="1"/>
</dbReference>
<evidence type="ECO:0000259" key="5">
    <source>
        <dbReference type="PROSITE" id="PS50975"/>
    </source>
</evidence>
<evidence type="ECO:0000256" key="2">
    <source>
        <dbReference type="ARBA" id="ARBA00022741"/>
    </source>
</evidence>
<dbReference type="GO" id="GO:0016874">
    <property type="term" value="F:ligase activity"/>
    <property type="evidence" value="ECO:0007669"/>
    <property type="project" value="UniProtKB-KW"/>
</dbReference>
<protein>
    <submittedName>
        <fullName evidence="6">Putative ATP-dependent carboligase</fullName>
    </submittedName>
</protein>
<dbReference type="Gene3D" id="3.30.470.20">
    <property type="entry name" value="ATP-grasp fold, B domain"/>
    <property type="match status" value="1"/>
</dbReference>
<dbReference type="RefSeq" id="WP_010879746.1">
    <property type="nucleotide sequence ID" value="NZ_CP006577.1"/>
</dbReference>
<sequence>MPEKVLVAGNNVRNVAESASKAGFEVFAITKFVDADLRIYCREVERVDDSLPEKEIAKKIEDKAEEIDAKVVLCSGFETLRVRGELLCNPYGKVERVANKLKFYRELEKAGLPFPELLGEGERGIIKPVVGGGGEEVVMGEEVPKGFLKQRFVSGTPCSVSVIANGERALPLACNLIYAGWKEMNASGFRYSGNMTPFIVEEEIRKELERLAVEAVELFGLAGSVGVDFVLAEKPYILEINPRFQGSLDSVEWSCDVNLFKMHAEAFDGRLPERVRPRRYALRAILFSPRDVEIKENLAGNPFYADVPGKGERYGKNDPLVSILAAGKSREDVERRVLERRDLFLSLA</sequence>
<accession>A0A075WJ49</accession>
<dbReference type="HOGENOM" id="CLU_057102_0_0_2"/>
<dbReference type="PANTHER" id="PTHR43055">
    <property type="entry name" value="FORMATE-DEPENDENT PHOSPHORIBOSYLGLYCINAMIDE FORMYLTRANSFERASE"/>
    <property type="match status" value="1"/>
</dbReference>
<dbReference type="GO" id="GO:0005829">
    <property type="term" value="C:cytosol"/>
    <property type="evidence" value="ECO:0007669"/>
    <property type="project" value="TreeGrafter"/>
</dbReference>
<evidence type="ECO:0000256" key="1">
    <source>
        <dbReference type="ARBA" id="ARBA00022598"/>
    </source>
</evidence>
<dbReference type="PANTHER" id="PTHR43055:SF1">
    <property type="entry name" value="FORMATE-DEPENDENT PHOSPHORIBOSYLGLYCINAMIDE FORMYLTRANSFERASE"/>
    <property type="match status" value="1"/>
</dbReference>
<name>A0A075WJ49_ARCFL</name>
<dbReference type="EMBL" id="CP006577">
    <property type="protein sequence ID" value="AIG99264.1"/>
    <property type="molecule type" value="Genomic_DNA"/>
</dbReference>
<dbReference type="PROSITE" id="PS50975">
    <property type="entry name" value="ATP_GRASP"/>
    <property type="match status" value="1"/>
</dbReference>
<dbReference type="SUPFAM" id="SSF56059">
    <property type="entry name" value="Glutathione synthetase ATP-binding domain-like"/>
    <property type="match status" value="1"/>
</dbReference>
<dbReference type="GO" id="GO:0046872">
    <property type="term" value="F:metal ion binding"/>
    <property type="evidence" value="ECO:0007669"/>
    <property type="project" value="InterPro"/>
</dbReference>
<dbReference type="AlphaFoldDB" id="A0A075WJ49"/>
<gene>
    <name evidence="6" type="ORF">AFULGI_00025510</name>
</gene>
<evidence type="ECO:0000313" key="7">
    <source>
        <dbReference type="Proteomes" id="UP000028501"/>
    </source>
</evidence>
<dbReference type="GeneID" id="24796020"/>
<organism evidence="6 7">
    <name type="scientific">Archaeoglobus fulgidus DSM 8774</name>
    <dbReference type="NCBI Taxonomy" id="1344584"/>
    <lineage>
        <taxon>Archaea</taxon>
        <taxon>Methanobacteriati</taxon>
        <taxon>Methanobacteriota</taxon>
        <taxon>Archaeoglobi</taxon>
        <taxon>Archaeoglobales</taxon>
        <taxon>Archaeoglobaceae</taxon>
        <taxon>Archaeoglobus</taxon>
    </lineage>
</organism>
<proteinExistence type="predicted"/>
<keyword evidence="3 4" id="KW-0067">ATP-binding</keyword>
<dbReference type="Pfam" id="PF02655">
    <property type="entry name" value="ATP-grasp_3"/>
    <property type="match status" value="1"/>
</dbReference>
<dbReference type="InterPro" id="IPR016677">
    <property type="entry name" value="UCP016817_carboligase"/>
</dbReference>